<proteinExistence type="predicted"/>
<name>A0A5B0PA86_PUCGR</name>
<dbReference type="EMBL" id="VSWC01000066">
    <property type="protein sequence ID" value="KAA1097504.1"/>
    <property type="molecule type" value="Genomic_DNA"/>
</dbReference>
<organism evidence="1 2">
    <name type="scientific">Puccinia graminis f. sp. tritici</name>
    <dbReference type="NCBI Taxonomy" id="56615"/>
    <lineage>
        <taxon>Eukaryota</taxon>
        <taxon>Fungi</taxon>
        <taxon>Dikarya</taxon>
        <taxon>Basidiomycota</taxon>
        <taxon>Pucciniomycotina</taxon>
        <taxon>Pucciniomycetes</taxon>
        <taxon>Pucciniales</taxon>
        <taxon>Pucciniaceae</taxon>
        <taxon>Puccinia</taxon>
    </lineage>
</organism>
<dbReference type="Proteomes" id="UP000324748">
    <property type="component" value="Unassembled WGS sequence"/>
</dbReference>
<comment type="caution">
    <text evidence="1">The sequence shown here is derived from an EMBL/GenBank/DDBJ whole genome shotgun (WGS) entry which is preliminary data.</text>
</comment>
<evidence type="ECO:0000313" key="1">
    <source>
        <dbReference type="EMBL" id="KAA1097504.1"/>
    </source>
</evidence>
<evidence type="ECO:0000313" key="2">
    <source>
        <dbReference type="Proteomes" id="UP000324748"/>
    </source>
</evidence>
<dbReference type="AlphaFoldDB" id="A0A5B0PA86"/>
<gene>
    <name evidence="1" type="ORF">PGT21_009125</name>
</gene>
<keyword evidence="2" id="KW-1185">Reference proteome</keyword>
<protein>
    <submittedName>
        <fullName evidence="1">Uncharacterized protein</fullName>
    </submittedName>
</protein>
<sequence>MFGMGGGKKERENGEEGWCPFELYRGRLDWGRVAAALAGARGSSALLAECTAPVLHIFKTSHKRVADPAAPHDYK</sequence>
<accession>A0A5B0PA86</accession>
<reference evidence="1 2" key="1">
    <citation type="submission" date="2019-05" db="EMBL/GenBank/DDBJ databases">
        <title>Emergence of the Ug99 lineage of the wheat stem rust pathogen through somatic hybridization.</title>
        <authorList>
            <person name="Li F."/>
            <person name="Upadhyaya N.M."/>
            <person name="Sperschneider J."/>
            <person name="Matny O."/>
            <person name="Nguyen-Phuc H."/>
            <person name="Mago R."/>
            <person name="Raley C."/>
            <person name="Miller M.E."/>
            <person name="Silverstein K.A.T."/>
            <person name="Henningsen E."/>
            <person name="Hirsch C.D."/>
            <person name="Visser B."/>
            <person name="Pretorius Z.A."/>
            <person name="Steffenson B.J."/>
            <person name="Schwessinger B."/>
            <person name="Dodds P.N."/>
            <person name="Figueroa M."/>
        </authorList>
    </citation>
    <scope>NUCLEOTIDE SEQUENCE [LARGE SCALE GENOMIC DNA]</scope>
    <source>
        <strain evidence="1">21-0</strain>
    </source>
</reference>